<dbReference type="Pfam" id="PF13630">
    <property type="entry name" value="SdpI"/>
    <property type="match status" value="1"/>
</dbReference>
<name>A0A5R9CZK4_9LACO</name>
<gene>
    <name evidence="2" type="ORF">FEZ41_01540</name>
</gene>
<dbReference type="RefSeq" id="WP_138467092.1">
    <property type="nucleotide sequence ID" value="NZ_VBSX01000003.1"/>
</dbReference>
<protein>
    <submittedName>
        <fullName evidence="2">SdpI family protein</fullName>
    </submittedName>
</protein>
<dbReference type="Proteomes" id="UP000305100">
    <property type="component" value="Unassembled WGS sequence"/>
</dbReference>
<evidence type="ECO:0000256" key="1">
    <source>
        <dbReference type="SAM" id="Phobius"/>
    </source>
</evidence>
<keyword evidence="1" id="KW-1133">Transmembrane helix</keyword>
<feature type="transmembrane region" description="Helical" evidence="1">
    <location>
        <begin position="52"/>
        <end position="71"/>
    </location>
</feature>
<dbReference type="OrthoDB" id="9945026at2"/>
<accession>A0A5R9CZK4</accession>
<dbReference type="InterPro" id="IPR025962">
    <property type="entry name" value="SdpI/YhfL"/>
</dbReference>
<organism evidence="2 3">
    <name type="scientific">Lentilactobacillus parafarraginis</name>
    <dbReference type="NCBI Taxonomy" id="390842"/>
    <lineage>
        <taxon>Bacteria</taxon>
        <taxon>Bacillati</taxon>
        <taxon>Bacillota</taxon>
        <taxon>Bacilli</taxon>
        <taxon>Lactobacillales</taxon>
        <taxon>Lactobacillaceae</taxon>
        <taxon>Lentilactobacillus</taxon>
    </lineage>
</organism>
<keyword evidence="1" id="KW-0812">Transmembrane</keyword>
<reference evidence="2 3" key="1">
    <citation type="submission" date="2019-05" db="EMBL/GenBank/DDBJ databases">
        <title>The metagenome of a microbial culture collection derived from dairy environment covers the genomic content of the human microbiome.</title>
        <authorList>
            <person name="Roder T."/>
            <person name="Wuthrich D."/>
            <person name="Sattari Z."/>
            <person name="Von Ah U."/>
            <person name="Bar C."/>
            <person name="Ronchi F."/>
            <person name="Macpherson A.J."/>
            <person name="Ganal-Vonarburg S.C."/>
            <person name="Bruggmann R."/>
            <person name="Vergeres G."/>
        </authorList>
    </citation>
    <scope>NUCLEOTIDE SEQUENCE [LARGE SCALE GENOMIC DNA]</scope>
    <source>
        <strain evidence="2 3">FAM 1079</strain>
    </source>
</reference>
<dbReference type="AlphaFoldDB" id="A0A5R9CZK4"/>
<feature type="transmembrane region" description="Helical" evidence="1">
    <location>
        <begin position="77"/>
        <end position="93"/>
    </location>
</feature>
<dbReference type="EMBL" id="VBSX01000003">
    <property type="protein sequence ID" value="TLQ20729.1"/>
    <property type="molecule type" value="Genomic_DNA"/>
</dbReference>
<evidence type="ECO:0000313" key="2">
    <source>
        <dbReference type="EMBL" id="TLQ20729.1"/>
    </source>
</evidence>
<sequence length="113" mass="12691">MGLEFSVGIFVILILAALSYFLSKEKKPSSIIGYRTKRSRSSEANWQKSQKIFYYASIFCQALLVVANLFMTISVELDMIVIIGYFVIISIYIENDLKHATSDGSAGPRHKTS</sequence>
<keyword evidence="1" id="KW-0472">Membrane</keyword>
<comment type="caution">
    <text evidence="2">The sequence shown here is derived from an EMBL/GenBank/DDBJ whole genome shotgun (WGS) entry which is preliminary data.</text>
</comment>
<feature type="transmembrane region" description="Helical" evidence="1">
    <location>
        <begin position="6"/>
        <end position="23"/>
    </location>
</feature>
<evidence type="ECO:0000313" key="3">
    <source>
        <dbReference type="Proteomes" id="UP000305100"/>
    </source>
</evidence>
<proteinExistence type="predicted"/>